<name>A0A8K0D745_IGNLU</name>
<comment type="caution">
    <text evidence="1">The sequence shown here is derived from an EMBL/GenBank/DDBJ whole genome shotgun (WGS) entry which is preliminary data.</text>
</comment>
<protein>
    <submittedName>
        <fullName evidence="1">Uncharacterized protein</fullName>
    </submittedName>
</protein>
<sequence length="60" mass="6859">NFTLHKLFQQLEEDDDINFSRNNNIQIAVIPPTNACDPVTDEELITIDNLPSSQLRGCWT</sequence>
<accession>A0A8K0D745</accession>
<dbReference type="AlphaFoldDB" id="A0A8K0D745"/>
<reference evidence="1" key="1">
    <citation type="submission" date="2019-08" db="EMBL/GenBank/DDBJ databases">
        <title>The genome of the North American firefly Photinus pyralis.</title>
        <authorList>
            <consortium name="Photinus pyralis genome working group"/>
            <person name="Fallon T.R."/>
            <person name="Sander Lower S.E."/>
            <person name="Weng J.-K."/>
        </authorList>
    </citation>
    <scope>NUCLEOTIDE SEQUENCE</scope>
    <source>
        <strain evidence="1">TRF0915ILg1</strain>
        <tissue evidence="1">Whole body</tissue>
    </source>
</reference>
<proteinExistence type="predicted"/>
<dbReference type="Proteomes" id="UP000801492">
    <property type="component" value="Unassembled WGS sequence"/>
</dbReference>
<gene>
    <name evidence="1" type="ORF">ILUMI_08302</name>
</gene>
<keyword evidence="2" id="KW-1185">Reference proteome</keyword>
<evidence type="ECO:0000313" key="1">
    <source>
        <dbReference type="EMBL" id="KAF2897873.1"/>
    </source>
</evidence>
<dbReference type="OrthoDB" id="6762366at2759"/>
<organism evidence="1 2">
    <name type="scientific">Ignelater luminosus</name>
    <name type="common">Cucubano</name>
    <name type="synonym">Pyrophorus luminosus</name>
    <dbReference type="NCBI Taxonomy" id="2038154"/>
    <lineage>
        <taxon>Eukaryota</taxon>
        <taxon>Metazoa</taxon>
        <taxon>Ecdysozoa</taxon>
        <taxon>Arthropoda</taxon>
        <taxon>Hexapoda</taxon>
        <taxon>Insecta</taxon>
        <taxon>Pterygota</taxon>
        <taxon>Neoptera</taxon>
        <taxon>Endopterygota</taxon>
        <taxon>Coleoptera</taxon>
        <taxon>Polyphaga</taxon>
        <taxon>Elateriformia</taxon>
        <taxon>Elateroidea</taxon>
        <taxon>Elateridae</taxon>
        <taxon>Agrypninae</taxon>
        <taxon>Pyrophorini</taxon>
        <taxon>Ignelater</taxon>
    </lineage>
</organism>
<evidence type="ECO:0000313" key="2">
    <source>
        <dbReference type="Proteomes" id="UP000801492"/>
    </source>
</evidence>
<dbReference type="EMBL" id="VTPC01003890">
    <property type="protein sequence ID" value="KAF2897873.1"/>
    <property type="molecule type" value="Genomic_DNA"/>
</dbReference>
<feature type="non-terminal residue" evidence="1">
    <location>
        <position position="1"/>
    </location>
</feature>